<dbReference type="AlphaFoldDB" id="A0A845G4T9"/>
<comment type="caution">
    <text evidence="3">The sequence shown here is derived from an EMBL/GenBank/DDBJ whole genome shotgun (WGS) entry which is preliminary data.</text>
</comment>
<organism evidence="3 4">
    <name type="scientific">Duganella vulcania</name>
    <dbReference type="NCBI Taxonomy" id="2692166"/>
    <lineage>
        <taxon>Bacteria</taxon>
        <taxon>Pseudomonadati</taxon>
        <taxon>Pseudomonadota</taxon>
        <taxon>Betaproteobacteria</taxon>
        <taxon>Burkholderiales</taxon>
        <taxon>Oxalobacteraceae</taxon>
        <taxon>Telluria group</taxon>
        <taxon>Duganella</taxon>
    </lineage>
</organism>
<evidence type="ECO:0000313" key="3">
    <source>
        <dbReference type="EMBL" id="MYM87909.1"/>
    </source>
</evidence>
<evidence type="ECO:0000259" key="2">
    <source>
        <dbReference type="Pfam" id="PF10099"/>
    </source>
</evidence>
<proteinExistence type="predicted"/>
<dbReference type="InterPro" id="IPR018764">
    <property type="entry name" value="RskA_C"/>
</dbReference>
<dbReference type="EMBL" id="WWCW01000033">
    <property type="protein sequence ID" value="MYM87909.1"/>
    <property type="molecule type" value="Genomic_DNA"/>
</dbReference>
<sequence>MAGRGRCRAAAAGHHSAAGMAGHGSLRRPMTRWWNQTGVWRGLAGAALAACVALGALLVLRPEPPGPAWMAVLSAPQDNSAAWLALVSADRQLTLTPLHGTVVANRKALQLWISAPGWAAPVSLGLLEQDRQAKLALDKLPPLEAGWSLEMTLEPQGGSAAPGGPVLYAGQAVKPR</sequence>
<dbReference type="Pfam" id="PF10099">
    <property type="entry name" value="RskA_C"/>
    <property type="match status" value="1"/>
</dbReference>
<keyword evidence="1" id="KW-0812">Transmembrane</keyword>
<feature type="domain" description="Anti-sigma K factor RskA C-terminal" evidence="2">
    <location>
        <begin position="44"/>
        <end position="166"/>
    </location>
</feature>
<evidence type="ECO:0000313" key="4">
    <source>
        <dbReference type="Proteomes" id="UP000470302"/>
    </source>
</evidence>
<protein>
    <submittedName>
        <fullName evidence="3">Anti-sigma factor</fullName>
    </submittedName>
</protein>
<gene>
    <name evidence="3" type="ORF">GTP91_12050</name>
</gene>
<accession>A0A845G4T9</accession>
<evidence type="ECO:0000256" key="1">
    <source>
        <dbReference type="SAM" id="Phobius"/>
    </source>
</evidence>
<dbReference type="Proteomes" id="UP000470302">
    <property type="component" value="Unassembled WGS sequence"/>
</dbReference>
<keyword evidence="1" id="KW-1133">Transmembrane helix</keyword>
<feature type="transmembrane region" description="Helical" evidence="1">
    <location>
        <begin position="39"/>
        <end position="60"/>
    </location>
</feature>
<name>A0A845G4T9_9BURK</name>
<dbReference type="GO" id="GO:0005886">
    <property type="term" value="C:plasma membrane"/>
    <property type="evidence" value="ECO:0007669"/>
    <property type="project" value="InterPro"/>
</dbReference>
<reference evidence="3 4" key="1">
    <citation type="submission" date="2020-01" db="EMBL/GenBank/DDBJ databases">
        <title>Novel species isolated from a subtropical stream in China.</title>
        <authorList>
            <person name="Lu H."/>
        </authorList>
    </citation>
    <scope>NUCLEOTIDE SEQUENCE [LARGE SCALE GENOMIC DNA]</scope>
    <source>
        <strain evidence="3 4">FT82W</strain>
    </source>
</reference>
<keyword evidence="1" id="KW-0472">Membrane</keyword>